<dbReference type="Proteomes" id="UP000824041">
    <property type="component" value="Unassembled WGS sequence"/>
</dbReference>
<dbReference type="Pfam" id="PF04468">
    <property type="entry name" value="PSP1"/>
    <property type="match status" value="1"/>
</dbReference>
<comment type="caution">
    <text evidence="2">The sequence shown here is derived from an EMBL/GenBank/DDBJ whole genome shotgun (WGS) entry which is preliminary data.</text>
</comment>
<proteinExistence type="predicted"/>
<dbReference type="PANTHER" id="PTHR43830">
    <property type="entry name" value="PROTEIN PSP1"/>
    <property type="match status" value="1"/>
</dbReference>
<name>A0A9D2DT86_9FIRM</name>
<gene>
    <name evidence="2" type="ORF">IAA21_07660</name>
</gene>
<organism evidence="2 3">
    <name type="scientific">Candidatus Blautia faecigallinarum</name>
    <dbReference type="NCBI Taxonomy" id="2838488"/>
    <lineage>
        <taxon>Bacteria</taxon>
        <taxon>Bacillati</taxon>
        <taxon>Bacillota</taxon>
        <taxon>Clostridia</taxon>
        <taxon>Lachnospirales</taxon>
        <taxon>Lachnospiraceae</taxon>
        <taxon>Blautia</taxon>
    </lineage>
</organism>
<dbReference type="PANTHER" id="PTHR43830:SF3">
    <property type="entry name" value="PROTEIN PSP1"/>
    <property type="match status" value="1"/>
</dbReference>
<dbReference type="EMBL" id="DXBU01000104">
    <property type="protein sequence ID" value="HIZ22653.1"/>
    <property type="molecule type" value="Genomic_DNA"/>
</dbReference>
<evidence type="ECO:0000259" key="1">
    <source>
        <dbReference type="PROSITE" id="PS51411"/>
    </source>
</evidence>
<dbReference type="AlphaFoldDB" id="A0A9D2DT86"/>
<dbReference type="PROSITE" id="PS51411">
    <property type="entry name" value="PSP1_C"/>
    <property type="match status" value="1"/>
</dbReference>
<evidence type="ECO:0000313" key="3">
    <source>
        <dbReference type="Proteomes" id="UP000824041"/>
    </source>
</evidence>
<dbReference type="InterPro" id="IPR047767">
    <property type="entry name" value="PSP1-like"/>
</dbReference>
<dbReference type="NCBIfam" id="NF041131">
    <property type="entry name" value="RicT_YaaT_fam"/>
    <property type="match status" value="1"/>
</dbReference>
<sequence length="299" mass="34222">MTKVVGVRFRNVGKIYYFGPKEYHIKTGDHVIVETARGVEYGKVVLSPREVPEEEVVHPLKEVLRVATAEDDKREEQNRIKEKEAFKICQKKIKEHGLEMKLIDAEYTFDNNKVLFYFTADGRIDFRQLVKDLAAIFKTRIELRQIGVRDETKILGGIGICGRCLCCHTYLSEFAPVSIKMAKEQNLSLNQTKISGVCGRLMCCLKNEQETYEELNKKLPGIGDTVTTPEGLSGTVQSVNVLRQRVKIIVEINDEKEIQEYPVSVLKFRPRKKKIKVSEQELKELEGLEDKKGDSKLND</sequence>
<dbReference type="GO" id="GO:0005737">
    <property type="term" value="C:cytoplasm"/>
    <property type="evidence" value="ECO:0007669"/>
    <property type="project" value="TreeGrafter"/>
</dbReference>
<protein>
    <submittedName>
        <fullName evidence="2">Stage 0 sporulation family protein</fullName>
    </submittedName>
</protein>
<reference evidence="2" key="2">
    <citation type="submission" date="2021-04" db="EMBL/GenBank/DDBJ databases">
        <authorList>
            <person name="Gilroy R."/>
        </authorList>
    </citation>
    <scope>NUCLEOTIDE SEQUENCE</scope>
    <source>
        <strain evidence="2">14324</strain>
    </source>
</reference>
<evidence type="ECO:0000313" key="2">
    <source>
        <dbReference type="EMBL" id="HIZ22653.1"/>
    </source>
</evidence>
<reference evidence="2" key="1">
    <citation type="journal article" date="2021" name="PeerJ">
        <title>Extensive microbial diversity within the chicken gut microbiome revealed by metagenomics and culture.</title>
        <authorList>
            <person name="Gilroy R."/>
            <person name="Ravi A."/>
            <person name="Getino M."/>
            <person name="Pursley I."/>
            <person name="Horton D.L."/>
            <person name="Alikhan N.F."/>
            <person name="Baker D."/>
            <person name="Gharbi K."/>
            <person name="Hall N."/>
            <person name="Watson M."/>
            <person name="Adriaenssens E.M."/>
            <person name="Foster-Nyarko E."/>
            <person name="Jarju S."/>
            <person name="Secka A."/>
            <person name="Antonio M."/>
            <person name="Oren A."/>
            <person name="Chaudhuri R.R."/>
            <person name="La Ragione R."/>
            <person name="Hildebrand F."/>
            <person name="Pallen M.J."/>
        </authorList>
    </citation>
    <scope>NUCLEOTIDE SEQUENCE</scope>
    <source>
        <strain evidence="2">14324</strain>
    </source>
</reference>
<dbReference type="InterPro" id="IPR007557">
    <property type="entry name" value="PSP1_C"/>
</dbReference>
<feature type="domain" description="PSP1 C-terminal" evidence="1">
    <location>
        <begin position="61"/>
        <end position="146"/>
    </location>
</feature>
<accession>A0A9D2DT86</accession>